<name>A0ABR9PAQ9_9ACTN</name>
<evidence type="ECO:0000256" key="1">
    <source>
        <dbReference type="SAM" id="MobiDB-lite"/>
    </source>
</evidence>
<dbReference type="Proteomes" id="UP000806528">
    <property type="component" value="Unassembled WGS sequence"/>
</dbReference>
<organism evidence="2 3">
    <name type="scientific">Nocardiopsis coralli</name>
    <dbReference type="NCBI Taxonomy" id="2772213"/>
    <lineage>
        <taxon>Bacteria</taxon>
        <taxon>Bacillati</taxon>
        <taxon>Actinomycetota</taxon>
        <taxon>Actinomycetes</taxon>
        <taxon>Streptosporangiales</taxon>
        <taxon>Nocardiopsidaceae</taxon>
        <taxon>Nocardiopsis</taxon>
    </lineage>
</organism>
<accession>A0ABR9PAQ9</accession>
<feature type="region of interest" description="Disordered" evidence="1">
    <location>
        <begin position="117"/>
        <end position="136"/>
    </location>
</feature>
<reference evidence="2 3" key="1">
    <citation type="submission" date="2020-09" db="EMBL/GenBank/DDBJ databases">
        <title>Diversity and distribution of actinomycetes associated with coral in the coast of Hainan.</title>
        <authorList>
            <person name="Li F."/>
        </authorList>
    </citation>
    <scope>NUCLEOTIDE SEQUENCE [LARGE SCALE GENOMIC DNA]</scope>
    <source>
        <strain evidence="2 3">HNM0947</strain>
    </source>
</reference>
<proteinExistence type="predicted"/>
<dbReference type="InterPro" id="IPR015943">
    <property type="entry name" value="WD40/YVTN_repeat-like_dom_sf"/>
</dbReference>
<evidence type="ECO:0000313" key="3">
    <source>
        <dbReference type="Proteomes" id="UP000806528"/>
    </source>
</evidence>
<evidence type="ECO:0000313" key="2">
    <source>
        <dbReference type="EMBL" id="MBE3000928.1"/>
    </source>
</evidence>
<dbReference type="InterPro" id="IPR011047">
    <property type="entry name" value="Quinoprotein_ADH-like_sf"/>
</dbReference>
<dbReference type="EMBL" id="JADBGI010000019">
    <property type="protein sequence ID" value="MBE3000928.1"/>
    <property type="molecule type" value="Genomic_DNA"/>
</dbReference>
<dbReference type="SUPFAM" id="SSF50998">
    <property type="entry name" value="Quinoprotein alcohol dehydrogenase-like"/>
    <property type="match status" value="1"/>
</dbReference>
<gene>
    <name evidence="2" type="ORF">IDM40_19850</name>
</gene>
<dbReference type="Gene3D" id="2.130.10.10">
    <property type="entry name" value="YVTN repeat-like/Quinoprotein amine dehydrogenase"/>
    <property type="match status" value="1"/>
</dbReference>
<keyword evidence="3" id="KW-1185">Reference proteome</keyword>
<protein>
    <submittedName>
        <fullName evidence="2">Uncharacterized protein</fullName>
    </submittedName>
</protein>
<sequence length="479" mass="51298">MLVLGSMGAAVLVVTALIVVLPLGRDHTVHDDDPTIEPVPTSVDEVAWQWEPDEETIVERVHPGPAGPLVLTDTGAIALSGSTGDELWNYALTERDGTRIETGTTPGGEHTLIAQAEGEPATEEHGSASGGATGGPFETEVAVIDSRTGELQDRYTYTDEDPLSDLQNLAGDTWLEPHQDGLRARSINDGQTAWTYNPPDNCELTHHSDNRRFDGPVIGTTVDTYLLPLSCPTDEIRDALDHDPDELPEKAPGQLTALDTRTGEPAWPESVDLTLTPIRNQKDRPYVDTRFTLSIDGRKAIASAPTGESIIDTSTGEIITTQLEGQKLFYFGTEYLYYSRYSSQDDDSVPVTTVDPSTGEQDGEEIILDPGSHDLQSRPEHDFLGDFSYSGGFSYIPLEQGILAFGCRSTCDSSGDSKNLSTLFFGANEASPNAATIPLPGLKSSQGPGEHFVPTPGAIVAVQYTSDSPSGIAPLTGLA</sequence>
<comment type="caution">
    <text evidence="2">The sequence shown here is derived from an EMBL/GenBank/DDBJ whole genome shotgun (WGS) entry which is preliminary data.</text>
</comment>